<dbReference type="EMBL" id="CP030139">
    <property type="protein sequence ID" value="AZB72008.1"/>
    <property type="molecule type" value="Genomic_DNA"/>
</dbReference>
<evidence type="ECO:0000313" key="4">
    <source>
        <dbReference type="Proteomes" id="UP000267249"/>
    </source>
</evidence>
<gene>
    <name evidence="3" type="ORF">DOP62_04035</name>
</gene>
<dbReference type="RefSeq" id="WP_208675806.1">
    <property type="nucleotide sequence ID" value="NZ_CP030139.2"/>
</dbReference>
<evidence type="ECO:0000256" key="1">
    <source>
        <dbReference type="SAM" id="MobiDB-lite"/>
    </source>
</evidence>
<accession>A0AAN1UTX6</accession>
<organism evidence="3 4">
    <name type="scientific">Synechococcus elongatus PCC 11801</name>
    <dbReference type="NCBI Taxonomy" id="2219813"/>
    <lineage>
        <taxon>Bacteria</taxon>
        <taxon>Bacillati</taxon>
        <taxon>Cyanobacteriota</taxon>
        <taxon>Cyanophyceae</taxon>
        <taxon>Synechococcales</taxon>
        <taxon>Synechococcaceae</taxon>
        <taxon>Synechococcus</taxon>
    </lineage>
</organism>
<feature type="signal peptide" evidence="2">
    <location>
        <begin position="1"/>
        <end position="23"/>
    </location>
</feature>
<feature type="region of interest" description="Disordered" evidence="1">
    <location>
        <begin position="181"/>
        <end position="205"/>
    </location>
</feature>
<keyword evidence="2" id="KW-0732">Signal</keyword>
<proteinExistence type="predicted"/>
<evidence type="ECO:0000256" key="2">
    <source>
        <dbReference type="SAM" id="SignalP"/>
    </source>
</evidence>
<name>A0AAN1UTX6_SYNEL</name>
<sequence length="205" mass="21457">MRRLLAQSFLISFLLGSSTAAFAQDFDPLLTDPDFGGAFPTGPVKKLGDGELTCNQLYAEVSDLEKTIVQRQSEYEALMTKVSQSARDMAAAARGAGGAAGAINTITGLAGLIPGAGFIAGTVGSLASSAAQDAQFNAIDAQMAEMEATQGQLMKLGSELGTATARREHLTELFLKKDCKVSELQAPTPQPSPNKPSLLKPRNPL</sequence>
<reference evidence="3 4" key="1">
    <citation type="journal article" date="2018" name="Sci. Rep.">
        <title>Genome Features and Biochemical Characteristics of a Robust, Fast Growing and Naturally Transformable Cyanobacterium Synechococcus elongatus PCC 11801 Isolated from India.</title>
        <authorList>
            <person name="Jaiswal D."/>
            <person name="Sengupta A."/>
            <person name="Sohoni S."/>
            <person name="Sengupta S."/>
            <person name="Phadnavis A.G."/>
            <person name="Pakrasi H.B."/>
            <person name="Wangikar P.P."/>
        </authorList>
    </citation>
    <scope>NUCLEOTIDE SEQUENCE [LARGE SCALE GENOMIC DNA]</scope>
    <source>
        <strain evidence="3 4">PCC 11801</strain>
    </source>
</reference>
<dbReference type="AlphaFoldDB" id="A0AAN1UTX6"/>
<dbReference type="Proteomes" id="UP000267249">
    <property type="component" value="Chromosome"/>
</dbReference>
<feature type="chain" id="PRO_5042940880" evidence="2">
    <location>
        <begin position="24"/>
        <end position="205"/>
    </location>
</feature>
<evidence type="ECO:0000313" key="3">
    <source>
        <dbReference type="EMBL" id="AZB72008.1"/>
    </source>
</evidence>
<dbReference type="Gene3D" id="1.20.1170.10">
    <property type="match status" value="1"/>
</dbReference>
<protein>
    <submittedName>
        <fullName evidence="3">Uncharacterized protein</fullName>
    </submittedName>
</protein>